<keyword evidence="4" id="KW-1185">Reference proteome</keyword>
<proteinExistence type="predicted"/>
<evidence type="ECO:0000313" key="4">
    <source>
        <dbReference type="Proteomes" id="UP001139516"/>
    </source>
</evidence>
<dbReference type="AlphaFoldDB" id="A0A9X1Y7F4"/>
<reference evidence="3" key="1">
    <citation type="submission" date="2022-04" db="EMBL/GenBank/DDBJ databases">
        <title>Roseomonas acroporae sp. nov., isolated from coral Acropora digitifera.</title>
        <authorList>
            <person name="Sun H."/>
        </authorList>
    </citation>
    <scope>NUCLEOTIDE SEQUENCE</scope>
    <source>
        <strain evidence="3">NAR14</strain>
    </source>
</reference>
<dbReference type="Gene3D" id="3.90.1300.10">
    <property type="entry name" value="Amidase signature (AS) domain"/>
    <property type="match status" value="1"/>
</dbReference>
<dbReference type="PANTHER" id="PTHR11895:SF151">
    <property type="entry name" value="GLUTAMYL-TRNA(GLN) AMIDOTRANSFERASE SUBUNIT A"/>
    <property type="match status" value="1"/>
</dbReference>
<dbReference type="Proteomes" id="UP001139516">
    <property type="component" value="Unassembled WGS sequence"/>
</dbReference>
<dbReference type="RefSeq" id="WP_248667063.1">
    <property type="nucleotide sequence ID" value="NZ_JALPRX010000046.1"/>
</dbReference>
<evidence type="ECO:0000259" key="2">
    <source>
        <dbReference type="Pfam" id="PF01425"/>
    </source>
</evidence>
<dbReference type="InterPro" id="IPR036928">
    <property type="entry name" value="AS_sf"/>
</dbReference>
<sequence length="425" mass="43363">MSDPAALTATEAARALRAGTLTAAALAEALLDRVAAREPELRAFVHHDPESVRRAAALADRRGMSGPLHGLHLGVKDVLDTADMPSAYGSPIWAGHRPRSDSAAVALARDAGAVVAGKTVTTEFATRTPGPTANPLNPAHTPGGSSSGSAAAVAAGFCHAAYGTQTAGSIVRPAAYCGVVGYKPSYGSIHRAGMKVMSESLDTIGVLARGVADCALFAGAVAGRDLGDPEVPPGRAPRLLLTPGFEPGALAPETAALLARVADAARRAGAVVEDWALPPALHAAAAAHPAVMNIESAQALAWELRAARAQVSATLLEKMDWGRSQPPGTLESARAAFAAGQAAFRDALEGWDAVLTPSAPGEAPEGLGWTGDPVCNLLWTALHGPCVTVPAGVGPKGLPLGVQIVTRPGEDRQALAWARWLQHAL</sequence>
<feature type="region of interest" description="Disordered" evidence="1">
    <location>
        <begin position="125"/>
        <end position="145"/>
    </location>
</feature>
<feature type="domain" description="Amidase" evidence="2">
    <location>
        <begin position="26"/>
        <end position="414"/>
    </location>
</feature>
<accession>A0A9X1Y7F4</accession>
<name>A0A9X1Y7F4_9PROT</name>
<dbReference type="InterPro" id="IPR023631">
    <property type="entry name" value="Amidase_dom"/>
</dbReference>
<evidence type="ECO:0000256" key="1">
    <source>
        <dbReference type="SAM" id="MobiDB-lite"/>
    </source>
</evidence>
<feature type="compositionally biased region" description="Polar residues" evidence="1">
    <location>
        <begin position="125"/>
        <end position="135"/>
    </location>
</feature>
<dbReference type="InterPro" id="IPR000120">
    <property type="entry name" value="Amidase"/>
</dbReference>
<organism evidence="3 4">
    <name type="scientific">Roseomonas acroporae</name>
    <dbReference type="NCBI Taxonomy" id="2937791"/>
    <lineage>
        <taxon>Bacteria</taxon>
        <taxon>Pseudomonadati</taxon>
        <taxon>Pseudomonadota</taxon>
        <taxon>Alphaproteobacteria</taxon>
        <taxon>Acetobacterales</taxon>
        <taxon>Roseomonadaceae</taxon>
        <taxon>Roseomonas</taxon>
    </lineage>
</organism>
<dbReference type="Pfam" id="PF01425">
    <property type="entry name" value="Amidase"/>
    <property type="match status" value="1"/>
</dbReference>
<protein>
    <submittedName>
        <fullName evidence="3">Amidase</fullName>
    </submittedName>
</protein>
<dbReference type="SUPFAM" id="SSF75304">
    <property type="entry name" value="Amidase signature (AS) enzymes"/>
    <property type="match status" value="1"/>
</dbReference>
<evidence type="ECO:0000313" key="3">
    <source>
        <dbReference type="EMBL" id="MCK8784938.1"/>
    </source>
</evidence>
<dbReference type="EMBL" id="JALPRX010000046">
    <property type="protein sequence ID" value="MCK8784938.1"/>
    <property type="molecule type" value="Genomic_DNA"/>
</dbReference>
<dbReference type="PANTHER" id="PTHR11895">
    <property type="entry name" value="TRANSAMIDASE"/>
    <property type="match status" value="1"/>
</dbReference>
<comment type="caution">
    <text evidence="3">The sequence shown here is derived from an EMBL/GenBank/DDBJ whole genome shotgun (WGS) entry which is preliminary data.</text>
</comment>
<gene>
    <name evidence="3" type="ORF">M0638_11150</name>
</gene>
<dbReference type="GO" id="GO:0003824">
    <property type="term" value="F:catalytic activity"/>
    <property type="evidence" value="ECO:0007669"/>
    <property type="project" value="InterPro"/>
</dbReference>